<accession>A0A139APB7</accession>
<dbReference type="OrthoDB" id="409928at2759"/>
<name>A0A139APB7_GONPJ</name>
<keyword evidence="3" id="KW-0687">Ribonucleoprotein</keyword>
<dbReference type="Gene3D" id="3.30.1370.30">
    <property type="match status" value="1"/>
</dbReference>
<dbReference type="OMA" id="FDLCARM"/>
<dbReference type="InterPro" id="IPR035987">
    <property type="entry name" value="Ribosomal_uS8_sf"/>
</dbReference>
<evidence type="ECO:0000256" key="3">
    <source>
        <dbReference type="ARBA" id="ARBA00023274"/>
    </source>
</evidence>
<organism evidence="4 5">
    <name type="scientific">Gonapodya prolifera (strain JEL478)</name>
    <name type="common">Monoblepharis prolifera</name>
    <dbReference type="NCBI Taxonomy" id="1344416"/>
    <lineage>
        <taxon>Eukaryota</taxon>
        <taxon>Fungi</taxon>
        <taxon>Fungi incertae sedis</taxon>
        <taxon>Chytridiomycota</taxon>
        <taxon>Chytridiomycota incertae sedis</taxon>
        <taxon>Monoblepharidomycetes</taxon>
        <taxon>Monoblepharidales</taxon>
        <taxon>Gonapodyaceae</taxon>
        <taxon>Gonapodya</taxon>
    </lineage>
</organism>
<keyword evidence="5" id="KW-1185">Reference proteome</keyword>
<proteinExistence type="inferred from homology"/>
<keyword evidence="2 4" id="KW-0689">Ribosomal protein</keyword>
<dbReference type="GO" id="GO:0005763">
    <property type="term" value="C:mitochondrial small ribosomal subunit"/>
    <property type="evidence" value="ECO:0007669"/>
    <property type="project" value="EnsemblFungi"/>
</dbReference>
<dbReference type="SUPFAM" id="SSF56047">
    <property type="entry name" value="Ribosomal protein S8"/>
    <property type="match status" value="1"/>
</dbReference>
<reference evidence="4 5" key="1">
    <citation type="journal article" date="2015" name="Genome Biol. Evol.">
        <title>Phylogenomic analyses indicate that early fungi evolved digesting cell walls of algal ancestors of land plants.</title>
        <authorList>
            <person name="Chang Y."/>
            <person name="Wang S."/>
            <person name="Sekimoto S."/>
            <person name="Aerts A.L."/>
            <person name="Choi C."/>
            <person name="Clum A."/>
            <person name="LaButti K.M."/>
            <person name="Lindquist E.A."/>
            <person name="Yee Ngan C."/>
            <person name="Ohm R.A."/>
            <person name="Salamov A.A."/>
            <person name="Grigoriev I.V."/>
            <person name="Spatafora J.W."/>
            <person name="Berbee M.L."/>
        </authorList>
    </citation>
    <scope>NUCLEOTIDE SEQUENCE [LARGE SCALE GENOMIC DNA]</scope>
    <source>
        <strain evidence="4 5">JEL478</strain>
    </source>
</reference>
<dbReference type="Gene3D" id="3.30.1490.10">
    <property type="match status" value="1"/>
</dbReference>
<protein>
    <submittedName>
        <fullName evidence="4">Ribosomal protein S8</fullName>
    </submittedName>
</protein>
<dbReference type="GO" id="GO:0003735">
    <property type="term" value="F:structural constituent of ribosome"/>
    <property type="evidence" value="ECO:0007669"/>
    <property type="project" value="EnsemblFungi"/>
</dbReference>
<gene>
    <name evidence="4" type="ORF">M427DRAFT_53734</name>
</gene>
<evidence type="ECO:0000256" key="2">
    <source>
        <dbReference type="ARBA" id="ARBA00022980"/>
    </source>
</evidence>
<dbReference type="InterPro" id="IPR000630">
    <property type="entry name" value="Ribosomal_uS8"/>
</dbReference>
<dbReference type="AlphaFoldDB" id="A0A139APB7"/>
<dbReference type="Proteomes" id="UP000070544">
    <property type="component" value="Unassembled WGS sequence"/>
</dbReference>
<evidence type="ECO:0000256" key="1">
    <source>
        <dbReference type="ARBA" id="ARBA00006471"/>
    </source>
</evidence>
<dbReference type="Pfam" id="PF00410">
    <property type="entry name" value="Ribosomal_S8"/>
    <property type="match status" value="1"/>
</dbReference>
<dbReference type="GO" id="GO:0006412">
    <property type="term" value="P:translation"/>
    <property type="evidence" value="ECO:0007669"/>
    <property type="project" value="InterPro"/>
</dbReference>
<dbReference type="STRING" id="1344416.A0A139APB7"/>
<comment type="similarity">
    <text evidence="1">Belongs to the universal ribosomal protein uS8 family.</text>
</comment>
<sequence length="156" mass="17315">MPPIHDLASHITNSFRAGLRRTAVRSNKRNLAVCEILYKEGFLSAIYKGDVNGPDNVGHPVPVTPYNVAQRRIWLDLKYRDNLPVLREMKPVSKSSRRVYATVDELKAVAAGKRAHSLVKPQVLGQVTILETEYGVMELTEALKLDIGGEVLAIVV</sequence>
<evidence type="ECO:0000313" key="5">
    <source>
        <dbReference type="Proteomes" id="UP000070544"/>
    </source>
</evidence>
<dbReference type="EMBL" id="KQ965742">
    <property type="protein sequence ID" value="KXS18335.1"/>
    <property type="molecule type" value="Genomic_DNA"/>
</dbReference>
<evidence type="ECO:0000313" key="4">
    <source>
        <dbReference type="EMBL" id="KXS18335.1"/>
    </source>
</evidence>